<feature type="domain" description="Nudix hydrolase" evidence="4">
    <location>
        <begin position="146"/>
        <end position="277"/>
    </location>
</feature>
<comment type="caution">
    <text evidence="5">The sequence shown here is derived from an EMBL/GenBank/DDBJ whole genome shotgun (WGS) entry which is preliminary data.</text>
</comment>
<dbReference type="PROSITE" id="PS51462">
    <property type="entry name" value="NUDIX"/>
    <property type="match status" value="1"/>
</dbReference>
<organism evidence="5 6">
    <name type="scientific">Molorchus minor</name>
    <dbReference type="NCBI Taxonomy" id="1323400"/>
    <lineage>
        <taxon>Eukaryota</taxon>
        <taxon>Metazoa</taxon>
        <taxon>Ecdysozoa</taxon>
        <taxon>Arthropoda</taxon>
        <taxon>Hexapoda</taxon>
        <taxon>Insecta</taxon>
        <taxon>Pterygota</taxon>
        <taxon>Neoptera</taxon>
        <taxon>Endopterygota</taxon>
        <taxon>Coleoptera</taxon>
        <taxon>Polyphaga</taxon>
        <taxon>Cucujiformia</taxon>
        <taxon>Chrysomeloidea</taxon>
        <taxon>Cerambycidae</taxon>
        <taxon>Lamiinae</taxon>
        <taxon>Monochamini</taxon>
        <taxon>Molorchus</taxon>
    </lineage>
</organism>
<proteinExistence type="inferred from homology"/>
<dbReference type="Pfam" id="PF18290">
    <property type="entry name" value="Nudix_hydro"/>
    <property type="match status" value="1"/>
</dbReference>
<dbReference type="PANTHER" id="PTHR13994">
    <property type="entry name" value="NUDIX HYDROLASE RELATED"/>
    <property type="match status" value="1"/>
</dbReference>
<dbReference type="EMBL" id="JAPWTJ010000002">
    <property type="protein sequence ID" value="KAJ8986157.1"/>
    <property type="molecule type" value="Genomic_DNA"/>
</dbReference>
<dbReference type="Proteomes" id="UP001162164">
    <property type="component" value="Unassembled WGS sequence"/>
</dbReference>
<dbReference type="InterPro" id="IPR003293">
    <property type="entry name" value="Nudix_hydrolase6-like"/>
</dbReference>
<dbReference type="SUPFAM" id="SSF55811">
    <property type="entry name" value="Nudix"/>
    <property type="match status" value="1"/>
</dbReference>
<dbReference type="PRINTS" id="PR01356">
    <property type="entry name" value="GFGPROTEIN"/>
</dbReference>
<dbReference type="InterPro" id="IPR020084">
    <property type="entry name" value="NUDIX_hydrolase_CS"/>
</dbReference>
<dbReference type="InterPro" id="IPR000086">
    <property type="entry name" value="NUDIX_hydrolase_dom"/>
</dbReference>
<dbReference type="PROSITE" id="PS00893">
    <property type="entry name" value="NUDIX_BOX"/>
    <property type="match status" value="1"/>
</dbReference>
<keyword evidence="2 3" id="KW-0378">Hydrolase</keyword>
<protein>
    <recommendedName>
        <fullName evidence="4">Nudix hydrolase domain-containing protein</fullName>
    </recommendedName>
</protein>
<comment type="similarity">
    <text evidence="1 3">Belongs to the Nudix hydrolase family.</text>
</comment>
<dbReference type="PANTHER" id="PTHR13994:SF13">
    <property type="entry name" value="FI03680P"/>
    <property type="match status" value="1"/>
</dbReference>
<name>A0ABQ9K7X9_9CUCU</name>
<dbReference type="InterPro" id="IPR040618">
    <property type="entry name" value="Pre-Nudix"/>
</dbReference>
<evidence type="ECO:0000313" key="5">
    <source>
        <dbReference type="EMBL" id="KAJ8986157.1"/>
    </source>
</evidence>
<evidence type="ECO:0000256" key="1">
    <source>
        <dbReference type="ARBA" id="ARBA00005582"/>
    </source>
</evidence>
<keyword evidence="6" id="KW-1185">Reference proteome</keyword>
<dbReference type="Gene3D" id="3.40.630.30">
    <property type="match status" value="1"/>
</dbReference>
<dbReference type="Gene3D" id="3.90.79.10">
    <property type="entry name" value="Nucleoside Triphosphate Pyrophosphohydrolase"/>
    <property type="match status" value="1"/>
</dbReference>
<dbReference type="PRINTS" id="PR00502">
    <property type="entry name" value="NUDIXFAMILY"/>
</dbReference>
<dbReference type="InterPro" id="IPR015797">
    <property type="entry name" value="NUDIX_hydrolase-like_dom_sf"/>
</dbReference>
<dbReference type="Pfam" id="PF00293">
    <property type="entry name" value="NUDIX"/>
    <property type="match status" value="1"/>
</dbReference>
<evidence type="ECO:0000259" key="4">
    <source>
        <dbReference type="PROSITE" id="PS51462"/>
    </source>
</evidence>
<gene>
    <name evidence="5" type="ORF">NQ317_005630</name>
</gene>
<evidence type="ECO:0000256" key="2">
    <source>
        <dbReference type="ARBA" id="ARBA00022801"/>
    </source>
</evidence>
<evidence type="ECO:0000313" key="6">
    <source>
        <dbReference type="Proteomes" id="UP001162164"/>
    </source>
</evidence>
<sequence length="323" mass="37547">MNYVKLFFPLLGKSSKIKKLQSSKITLKIQPDRSIFRVAVSPNMENNRDKKIFCGKNDRFKGVTVHSEKEKCENVDELAKKIEDSLEFWKENGNRAVWFRVHLSQADWVPVLAKKGFKFHHAGGEHVMMCLWLPRTENSNIPHYAHTMVGVGAVVINDKSQVLTVMEKYTRTKQPFWKLPGGYVEPGENLVDAAIREVHEETGIRAEFQSVLTFRHTHDMMFSCSDIYVIVSLKPLSEKIEKCEREIAECKWMDIDEYLNHRDVHEHNRFFVQKYLEHEKHNIKINCFHGLHTVTGKPYTMYSVTKKDLGLSEDCANVEDDDC</sequence>
<evidence type="ECO:0000256" key="3">
    <source>
        <dbReference type="RuleBase" id="RU003476"/>
    </source>
</evidence>
<reference evidence="5" key="1">
    <citation type="journal article" date="2023" name="Insect Mol. Biol.">
        <title>Genome sequencing provides insights into the evolution of gene families encoding plant cell wall-degrading enzymes in longhorned beetles.</title>
        <authorList>
            <person name="Shin N.R."/>
            <person name="Okamura Y."/>
            <person name="Kirsch R."/>
            <person name="Pauchet Y."/>
        </authorList>
    </citation>
    <scope>NUCLEOTIDE SEQUENCE</scope>
    <source>
        <strain evidence="5">MMC_N1</strain>
    </source>
</reference>
<dbReference type="CDD" id="cd04670">
    <property type="entry name" value="NUDIX_ASFGF2_Nudt6"/>
    <property type="match status" value="1"/>
</dbReference>
<accession>A0ABQ9K7X9</accession>
<dbReference type="InterPro" id="IPR020476">
    <property type="entry name" value="Nudix_hydrolase"/>
</dbReference>